<dbReference type="Pfam" id="PF07833">
    <property type="entry name" value="Cu_amine_oxidN1"/>
    <property type="match status" value="1"/>
</dbReference>
<organism evidence="5 6">
    <name type="scientific">Cohnella phaseoli</name>
    <dbReference type="NCBI Taxonomy" id="456490"/>
    <lineage>
        <taxon>Bacteria</taxon>
        <taxon>Bacillati</taxon>
        <taxon>Bacillota</taxon>
        <taxon>Bacilli</taxon>
        <taxon>Bacillales</taxon>
        <taxon>Paenibacillaceae</taxon>
        <taxon>Cohnella</taxon>
    </lineage>
</organism>
<feature type="signal peptide" evidence="3">
    <location>
        <begin position="1"/>
        <end position="25"/>
    </location>
</feature>
<gene>
    <name evidence="5" type="ORF">DFP98_105199</name>
</gene>
<dbReference type="SUPFAM" id="SSF55383">
    <property type="entry name" value="Copper amine oxidase, domain N"/>
    <property type="match status" value="1"/>
</dbReference>
<comment type="caution">
    <text evidence="5">The sequence shown here is derived from an EMBL/GenBank/DDBJ whole genome shotgun (WGS) entry which is preliminary data.</text>
</comment>
<reference evidence="5 6" key="1">
    <citation type="submission" date="2018-07" db="EMBL/GenBank/DDBJ databases">
        <title>Genomic Encyclopedia of Type Strains, Phase III (KMG-III): the genomes of soil and plant-associated and newly described type strains.</title>
        <authorList>
            <person name="Whitman W."/>
        </authorList>
    </citation>
    <scope>NUCLEOTIDE SEQUENCE [LARGE SCALE GENOMIC DNA]</scope>
    <source>
        <strain evidence="5 6">CECT 7287</strain>
    </source>
</reference>
<dbReference type="InterPro" id="IPR012854">
    <property type="entry name" value="Cu_amine_oxidase-like_N"/>
</dbReference>
<dbReference type="Gene3D" id="3.30.457.10">
    <property type="entry name" value="Copper amine oxidase-like, N-terminal domain"/>
    <property type="match status" value="1"/>
</dbReference>
<keyword evidence="6" id="KW-1185">Reference proteome</keyword>
<evidence type="ECO:0000256" key="3">
    <source>
        <dbReference type="SAM" id="SignalP"/>
    </source>
</evidence>
<evidence type="ECO:0000313" key="5">
    <source>
        <dbReference type="EMBL" id="RED85188.1"/>
    </source>
</evidence>
<evidence type="ECO:0000256" key="2">
    <source>
        <dbReference type="SAM" id="MobiDB-lite"/>
    </source>
</evidence>
<evidence type="ECO:0000256" key="1">
    <source>
        <dbReference type="SAM" id="Coils"/>
    </source>
</evidence>
<feature type="compositionally biased region" description="Low complexity" evidence="2">
    <location>
        <begin position="101"/>
        <end position="111"/>
    </location>
</feature>
<dbReference type="RefSeq" id="WP_181917574.1">
    <property type="nucleotide sequence ID" value="NZ_QRDZ01000005.1"/>
</dbReference>
<feature type="domain" description="Copper amine oxidase-like N-terminal" evidence="4">
    <location>
        <begin position="42"/>
        <end position="102"/>
    </location>
</feature>
<protein>
    <submittedName>
        <fullName evidence="5">Copper amine oxidase-like protein</fullName>
    </submittedName>
</protein>
<keyword evidence="3" id="KW-0732">Signal</keyword>
<dbReference type="Proteomes" id="UP000256977">
    <property type="component" value="Unassembled WGS sequence"/>
</dbReference>
<proteinExistence type="predicted"/>
<dbReference type="EMBL" id="QRDZ01000005">
    <property type="protein sequence ID" value="RED85188.1"/>
    <property type="molecule type" value="Genomic_DNA"/>
</dbReference>
<feature type="coiled-coil region" evidence="1">
    <location>
        <begin position="181"/>
        <end position="244"/>
    </location>
</feature>
<keyword evidence="1" id="KW-0175">Coiled coil</keyword>
<sequence>MKKFKGYIIGFLCGAVIFSATSVFAAETILKATQVSFPIFKDGKKASLDNKPVVINGSTYLPLRELAEVLDVDVAWKNDTKEIYLSTTDKSYQVQPKEQENNPTSTQMTTPTPSPSPTSAPTPTNPSLPNPSNNLNARIAETERHNQEVSKIETKYNNTKNYIDEKIAAIKSESPVGYFSDSEFESQRSQLQTEILNLQNQINTLMLDTSFEANSRRNSLQDQLNQKNKELEELQKKRTAQLRIKNLEDMKTTAYNDYLSELNAENNLHNANLNNLQ</sequence>
<feature type="chain" id="PRO_5017764305" evidence="3">
    <location>
        <begin position="26"/>
        <end position="277"/>
    </location>
</feature>
<dbReference type="InterPro" id="IPR036582">
    <property type="entry name" value="Mao_N_sf"/>
</dbReference>
<name>A0A3D9KH52_9BACL</name>
<feature type="compositionally biased region" description="Pro residues" evidence="2">
    <location>
        <begin position="112"/>
        <end position="129"/>
    </location>
</feature>
<accession>A0A3D9KH52</accession>
<feature type="region of interest" description="Disordered" evidence="2">
    <location>
        <begin position="89"/>
        <end position="135"/>
    </location>
</feature>
<evidence type="ECO:0000313" key="6">
    <source>
        <dbReference type="Proteomes" id="UP000256977"/>
    </source>
</evidence>
<dbReference type="AlphaFoldDB" id="A0A3D9KH52"/>
<evidence type="ECO:0000259" key="4">
    <source>
        <dbReference type="Pfam" id="PF07833"/>
    </source>
</evidence>